<dbReference type="GO" id="GO:0004252">
    <property type="term" value="F:serine-type endopeptidase activity"/>
    <property type="evidence" value="ECO:0007669"/>
    <property type="project" value="InterPro"/>
</dbReference>
<organism evidence="6 7">
    <name type="scientific">Humisphaera borealis</name>
    <dbReference type="NCBI Taxonomy" id="2807512"/>
    <lineage>
        <taxon>Bacteria</taxon>
        <taxon>Pseudomonadati</taxon>
        <taxon>Planctomycetota</taxon>
        <taxon>Phycisphaerae</taxon>
        <taxon>Tepidisphaerales</taxon>
        <taxon>Tepidisphaeraceae</taxon>
        <taxon>Humisphaera</taxon>
    </lineage>
</organism>
<dbReference type="Proteomes" id="UP000593765">
    <property type="component" value="Chromosome"/>
</dbReference>
<dbReference type="PANTHER" id="PTHR43343">
    <property type="entry name" value="PEPTIDASE S12"/>
    <property type="match status" value="1"/>
</dbReference>
<evidence type="ECO:0000256" key="3">
    <source>
        <dbReference type="ARBA" id="ARBA00022801"/>
    </source>
</evidence>
<evidence type="ECO:0000313" key="7">
    <source>
        <dbReference type="Proteomes" id="UP000593765"/>
    </source>
</evidence>
<accession>A0A7M2X3X1</accession>
<dbReference type="Gene3D" id="2.30.42.10">
    <property type="match status" value="1"/>
</dbReference>
<dbReference type="Pfam" id="PF13180">
    <property type="entry name" value="PDZ_2"/>
    <property type="match status" value="1"/>
</dbReference>
<dbReference type="InterPro" id="IPR051201">
    <property type="entry name" value="Chloro_Bact_Ser_Proteases"/>
</dbReference>
<dbReference type="SUPFAM" id="SSF50156">
    <property type="entry name" value="PDZ domain-like"/>
    <property type="match status" value="1"/>
</dbReference>
<dbReference type="InterPro" id="IPR036034">
    <property type="entry name" value="PDZ_sf"/>
</dbReference>
<comment type="similarity">
    <text evidence="1">Belongs to the peptidase S1C family.</text>
</comment>
<gene>
    <name evidence="6" type="ORF">IPV69_04125</name>
</gene>
<name>A0A7M2X3X1_9BACT</name>
<dbReference type="InterPro" id="IPR001940">
    <property type="entry name" value="Peptidase_S1C"/>
</dbReference>
<evidence type="ECO:0000259" key="5">
    <source>
        <dbReference type="SMART" id="SM00228"/>
    </source>
</evidence>
<dbReference type="PANTHER" id="PTHR43343:SF3">
    <property type="entry name" value="PROTEASE DO-LIKE 8, CHLOROPLASTIC"/>
    <property type="match status" value="1"/>
</dbReference>
<evidence type="ECO:0000313" key="6">
    <source>
        <dbReference type="EMBL" id="QOV92329.1"/>
    </source>
</evidence>
<protein>
    <submittedName>
        <fullName evidence="6">Trypsin-like peptidase domain-containing protein</fullName>
    </submittedName>
</protein>
<sequence>MVTSVIWRLTSPDRPPAVESRKVTPAGELAADERSTIDLFKAASPSVVYITTLQQRMDFRTRNVMEIPAGSGSGFVWDSAGHIVTNYHVVQRANGAKVTLSDHGTYTAKLVGVSALHDVAVLSIDAPAAKLPPIRVGTSHDLQVGQKVFAIGNPFGLDQTLTTGIVSALGRTIQSPTGRPIEEVIQTDAAINPGNSGGPLLDSSNRLIGVNTAIYSPTGSSAGIGFAVPIDTVKRVVEEIILTGKYTPPVLGVAMDARVNELLAKRTGKEGAFVLGVTPGSGAEAAGLRGAAQDENGQITIGDVIQKAGGRRVRTPDDVYSGLQKFRPDDSIELEVLRDGKIETIKVKLGRGD</sequence>
<dbReference type="Gene3D" id="2.40.10.10">
    <property type="entry name" value="Trypsin-like serine proteases"/>
    <property type="match status" value="2"/>
</dbReference>
<proteinExistence type="inferred from homology"/>
<evidence type="ECO:0000256" key="2">
    <source>
        <dbReference type="ARBA" id="ARBA00022670"/>
    </source>
</evidence>
<dbReference type="SMART" id="SM00228">
    <property type="entry name" value="PDZ"/>
    <property type="match status" value="1"/>
</dbReference>
<keyword evidence="7" id="KW-1185">Reference proteome</keyword>
<dbReference type="InterPro" id="IPR043504">
    <property type="entry name" value="Peptidase_S1_PA_chymotrypsin"/>
</dbReference>
<dbReference type="Pfam" id="PF13365">
    <property type="entry name" value="Trypsin_2"/>
    <property type="match status" value="1"/>
</dbReference>
<dbReference type="InterPro" id="IPR009003">
    <property type="entry name" value="Peptidase_S1_PA"/>
</dbReference>
<keyword evidence="3" id="KW-0378">Hydrolase</keyword>
<feature type="domain" description="PDZ" evidence="5">
    <location>
        <begin position="249"/>
        <end position="340"/>
    </location>
</feature>
<reference evidence="6 7" key="1">
    <citation type="submission" date="2020-10" db="EMBL/GenBank/DDBJ databases">
        <title>Wide distribution of Phycisphaera-like planctomycetes from WD2101 soil group in peatlands and genome analysis of the first cultivated representative.</title>
        <authorList>
            <person name="Dedysh S.N."/>
            <person name="Beletsky A.V."/>
            <person name="Ivanova A."/>
            <person name="Kulichevskaya I.S."/>
            <person name="Suzina N.E."/>
            <person name="Philippov D.A."/>
            <person name="Rakitin A.L."/>
            <person name="Mardanov A.V."/>
            <person name="Ravin N.V."/>
        </authorList>
    </citation>
    <scope>NUCLEOTIDE SEQUENCE [LARGE SCALE GENOMIC DNA]</scope>
    <source>
        <strain evidence="6 7">M1803</strain>
    </source>
</reference>
<dbReference type="InterPro" id="IPR001478">
    <property type="entry name" value="PDZ"/>
</dbReference>
<dbReference type="SUPFAM" id="SSF50494">
    <property type="entry name" value="Trypsin-like serine proteases"/>
    <property type="match status" value="1"/>
</dbReference>
<dbReference type="AlphaFoldDB" id="A0A7M2X3X1"/>
<evidence type="ECO:0000256" key="4">
    <source>
        <dbReference type="ARBA" id="ARBA00022825"/>
    </source>
</evidence>
<keyword evidence="2" id="KW-0645">Protease</keyword>
<dbReference type="EMBL" id="CP063458">
    <property type="protein sequence ID" value="QOV92329.1"/>
    <property type="molecule type" value="Genomic_DNA"/>
</dbReference>
<dbReference type="GO" id="GO:0006508">
    <property type="term" value="P:proteolysis"/>
    <property type="evidence" value="ECO:0007669"/>
    <property type="project" value="UniProtKB-KW"/>
</dbReference>
<dbReference type="FunFam" id="2.40.10.10:FF:000001">
    <property type="entry name" value="Periplasmic serine protease DegS"/>
    <property type="match status" value="1"/>
</dbReference>
<keyword evidence="4" id="KW-0720">Serine protease</keyword>
<evidence type="ECO:0000256" key="1">
    <source>
        <dbReference type="ARBA" id="ARBA00010541"/>
    </source>
</evidence>
<dbReference type="PRINTS" id="PR00834">
    <property type="entry name" value="PROTEASES2C"/>
</dbReference>
<dbReference type="KEGG" id="hbs:IPV69_04125"/>